<reference evidence="1 2" key="1">
    <citation type="journal article" date="2022" name="Nat. Genet.">
        <title>Improved pea reference genome and pan-genome highlight genomic features and evolutionary characteristics.</title>
        <authorList>
            <person name="Yang T."/>
            <person name="Liu R."/>
            <person name="Luo Y."/>
            <person name="Hu S."/>
            <person name="Wang D."/>
            <person name="Wang C."/>
            <person name="Pandey M.K."/>
            <person name="Ge S."/>
            <person name="Xu Q."/>
            <person name="Li N."/>
            <person name="Li G."/>
            <person name="Huang Y."/>
            <person name="Saxena R.K."/>
            <person name="Ji Y."/>
            <person name="Li M."/>
            <person name="Yan X."/>
            <person name="He Y."/>
            <person name="Liu Y."/>
            <person name="Wang X."/>
            <person name="Xiang C."/>
            <person name="Varshney R.K."/>
            <person name="Ding H."/>
            <person name="Gao S."/>
            <person name="Zong X."/>
        </authorList>
    </citation>
    <scope>NUCLEOTIDE SEQUENCE [LARGE SCALE GENOMIC DNA]</scope>
    <source>
        <strain evidence="1 2">cv. Zhongwan 6</strain>
    </source>
</reference>
<dbReference type="AlphaFoldDB" id="A0A9D4WYB5"/>
<dbReference type="Proteomes" id="UP001058974">
    <property type="component" value="Chromosome 5"/>
</dbReference>
<comment type="caution">
    <text evidence="1">The sequence shown here is derived from an EMBL/GenBank/DDBJ whole genome shotgun (WGS) entry which is preliminary data.</text>
</comment>
<keyword evidence="2" id="KW-1185">Reference proteome</keyword>
<proteinExistence type="predicted"/>
<evidence type="ECO:0000313" key="2">
    <source>
        <dbReference type="Proteomes" id="UP001058974"/>
    </source>
</evidence>
<organism evidence="1 2">
    <name type="scientific">Pisum sativum</name>
    <name type="common">Garden pea</name>
    <name type="synonym">Lathyrus oleraceus</name>
    <dbReference type="NCBI Taxonomy" id="3888"/>
    <lineage>
        <taxon>Eukaryota</taxon>
        <taxon>Viridiplantae</taxon>
        <taxon>Streptophyta</taxon>
        <taxon>Embryophyta</taxon>
        <taxon>Tracheophyta</taxon>
        <taxon>Spermatophyta</taxon>
        <taxon>Magnoliopsida</taxon>
        <taxon>eudicotyledons</taxon>
        <taxon>Gunneridae</taxon>
        <taxon>Pentapetalae</taxon>
        <taxon>rosids</taxon>
        <taxon>fabids</taxon>
        <taxon>Fabales</taxon>
        <taxon>Fabaceae</taxon>
        <taxon>Papilionoideae</taxon>
        <taxon>50 kb inversion clade</taxon>
        <taxon>NPAAA clade</taxon>
        <taxon>Hologalegina</taxon>
        <taxon>IRL clade</taxon>
        <taxon>Fabeae</taxon>
        <taxon>Lathyrus</taxon>
    </lineage>
</organism>
<gene>
    <name evidence="1" type="ORF">KIW84_055284</name>
</gene>
<accession>A0A9D4WYB5</accession>
<dbReference type="Gramene" id="Psat05G0528400-T1">
    <property type="protein sequence ID" value="KAI5409770.1"/>
    <property type="gene ID" value="KIW84_055284"/>
</dbReference>
<evidence type="ECO:0000313" key="1">
    <source>
        <dbReference type="EMBL" id="KAI5409770.1"/>
    </source>
</evidence>
<protein>
    <submittedName>
        <fullName evidence="1">Uncharacterized protein</fullName>
    </submittedName>
</protein>
<name>A0A9D4WYB5_PEA</name>
<sequence>MPTSIPVISVPPHLVHTLPHVKDTIYHSESSEDPDVYEKMDEMKDQFLELRKELKTLELQRRCFVKCASLHRFVTKCASEVNSVKVILPRSAYELKFVKNGKLVIVGGEKALLVSHLSSFSYIEAEDEVGTPFQALSIAAEKRVGAPMSLLKDAQKIVEEGNVDQGGICEGFIHGNEEHLAVVLENDEVEDCTNFVTHGKACNN</sequence>
<dbReference type="EMBL" id="JAMSHJ010000005">
    <property type="protein sequence ID" value="KAI5409770.1"/>
    <property type="molecule type" value="Genomic_DNA"/>
</dbReference>